<dbReference type="KEGG" id="pbor:BSF38_01752"/>
<dbReference type="Gene3D" id="3.30.360.10">
    <property type="entry name" value="Dihydrodipicolinate Reductase, domain 2"/>
    <property type="match status" value="1"/>
</dbReference>
<dbReference type="SUPFAM" id="SSF55347">
    <property type="entry name" value="Glyceraldehyde-3-phosphate dehydrogenase-like, C-terminal domain"/>
    <property type="match status" value="1"/>
</dbReference>
<dbReference type="EMBL" id="CP019082">
    <property type="protein sequence ID" value="APW60284.1"/>
    <property type="molecule type" value="Genomic_DNA"/>
</dbReference>
<proteinExistence type="inferred from homology"/>
<gene>
    <name evidence="5" type="primary">iolW_1</name>
    <name evidence="5" type="ORF">BSF38_01752</name>
</gene>
<dbReference type="STRING" id="1387353.BSF38_01752"/>
<evidence type="ECO:0008006" key="7">
    <source>
        <dbReference type="Google" id="ProtNLM"/>
    </source>
</evidence>
<evidence type="ECO:0000256" key="1">
    <source>
        <dbReference type="ARBA" id="ARBA00010928"/>
    </source>
</evidence>
<feature type="domain" description="GFO/IDH/MocA-like oxidoreductase" evidence="4">
    <location>
        <begin position="129"/>
        <end position="246"/>
    </location>
</feature>
<reference evidence="6" key="1">
    <citation type="submission" date="2016-12" db="EMBL/GenBank/DDBJ databases">
        <title>Comparative genomics of four Isosphaeraceae planctomycetes: a common pool of plasmids and glycoside hydrolase genes.</title>
        <authorList>
            <person name="Ivanova A."/>
        </authorList>
    </citation>
    <scope>NUCLEOTIDE SEQUENCE [LARGE SCALE GENOMIC DNA]</scope>
    <source>
        <strain evidence="6">PX4</strain>
    </source>
</reference>
<dbReference type="InterPro" id="IPR036291">
    <property type="entry name" value="NAD(P)-bd_dom_sf"/>
</dbReference>
<comment type="similarity">
    <text evidence="1">Belongs to the Gfo/Idh/MocA family.</text>
</comment>
<dbReference type="OrthoDB" id="9815825at2"/>
<organism evidence="5 6">
    <name type="scientific">Paludisphaera borealis</name>
    <dbReference type="NCBI Taxonomy" id="1387353"/>
    <lineage>
        <taxon>Bacteria</taxon>
        <taxon>Pseudomonadati</taxon>
        <taxon>Planctomycetota</taxon>
        <taxon>Planctomycetia</taxon>
        <taxon>Isosphaerales</taxon>
        <taxon>Isosphaeraceae</taxon>
        <taxon>Paludisphaera</taxon>
    </lineage>
</organism>
<dbReference type="Pfam" id="PF01408">
    <property type="entry name" value="GFO_IDH_MocA"/>
    <property type="match status" value="1"/>
</dbReference>
<protein>
    <recommendedName>
        <fullName evidence="7">Scyllo-inositol 2-dehydrogenase (NADP(+))</fullName>
    </recommendedName>
</protein>
<evidence type="ECO:0000313" key="5">
    <source>
        <dbReference type="EMBL" id="APW60284.1"/>
    </source>
</evidence>
<dbReference type="SUPFAM" id="SSF51735">
    <property type="entry name" value="NAD(P)-binding Rossmann-fold domains"/>
    <property type="match status" value="1"/>
</dbReference>
<dbReference type="GO" id="GO:0016491">
    <property type="term" value="F:oxidoreductase activity"/>
    <property type="evidence" value="ECO:0007669"/>
    <property type="project" value="UniProtKB-KW"/>
</dbReference>
<dbReference type="InterPro" id="IPR000683">
    <property type="entry name" value="Gfo/Idh/MocA-like_OxRdtase_N"/>
</dbReference>
<dbReference type="RefSeq" id="WP_076344810.1">
    <property type="nucleotide sequence ID" value="NZ_CP019082.1"/>
</dbReference>
<dbReference type="GO" id="GO:0000166">
    <property type="term" value="F:nucleotide binding"/>
    <property type="evidence" value="ECO:0007669"/>
    <property type="project" value="InterPro"/>
</dbReference>
<dbReference type="Gene3D" id="3.40.50.720">
    <property type="entry name" value="NAD(P)-binding Rossmann-like Domain"/>
    <property type="match status" value="1"/>
</dbReference>
<accession>A0A1U7CMV7</accession>
<dbReference type="AlphaFoldDB" id="A0A1U7CMV7"/>
<keyword evidence="6" id="KW-1185">Reference proteome</keyword>
<evidence type="ECO:0000313" key="6">
    <source>
        <dbReference type="Proteomes" id="UP000186309"/>
    </source>
</evidence>
<dbReference type="PANTHER" id="PTHR43708">
    <property type="entry name" value="CONSERVED EXPRESSED OXIDOREDUCTASE (EUROFUNG)"/>
    <property type="match status" value="1"/>
</dbReference>
<dbReference type="PANTHER" id="PTHR43708:SF5">
    <property type="entry name" value="CONSERVED EXPRESSED OXIDOREDUCTASE (EUROFUNG)-RELATED"/>
    <property type="match status" value="1"/>
</dbReference>
<evidence type="ECO:0000256" key="2">
    <source>
        <dbReference type="ARBA" id="ARBA00023002"/>
    </source>
</evidence>
<evidence type="ECO:0000259" key="3">
    <source>
        <dbReference type="Pfam" id="PF01408"/>
    </source>
</evidence>
<dbReference type="Proteomes" id="UP000186309">
    <property type="component" value="Chromosome"/>
</dbReference>
<name>A0A1U7CMV7_9BACT</name>
<feature type="domain" description="Gfo/Idh/MocA-like oxidoreductase N-terminal" evidence="3">
    <location>
        <begin position="2"/>
        <end position="121"/>
    </location>
</feature>
<dbReference type="InterPro" id="IPR051317">
    <property type="entry name" value="Gfo/Idh/MocA_oxidoreduct"/>
</dbReference>
<sequence length="351" mass="38545">MIRTVVVGYGLAGREFHCPLIDRQPELTLYGVVARDAAKRAQAEAERGLKTFASLDDALGDPNVDLVVLATPHNIHAEQAVLTLDAGRHCVVDKVMALSTEEADRMIAARERSGQMLSVFHNRRWDWDFATIKEIVAQGLIGRPLLFESAVCRFKAPQGWRGSVDASGTILHDWGAHMVDHALQLGLGPCRRVTAWLFESPWTGVDNGGHGRLVMEFENAVFQAETSRICRIDRPRWWIVGTEGGFVKFGIDPQEDALRAGDIDQAHEPESLQGILSTGAEGNPEAHTTVQRRVPPVRAHWDGYYGNIAAHLKHGESLAVTAEQGRDVVAILEAAIESSRDGRTVSGSWGR</sequence>
<evidence type="ECO:0000259" key="4">
    <source>
        <dbReference type="Pfam" id="PF22725"/>
    </source>
</evidence>
<dbReference type="Pfam" id="PF22725">
    <property type="entry name" value="GFO_IDH_MocA_C3"/>
    <property type="match status" value="1"/>
</dbReference>
<dbReference type="InterPro" id="IPR055170">
    <property type="entry name" value="GFO_IDH_MocA-like_dom"/>
</dbReference>
<keyword evidence="2 5" id="KW-0560">Oxidoreductase</keyword>